<gene>
    <name evidence="3" type="ORF">C8A05DRAFT_46233</name>
</gene>
<feature type="compositionally biased region" description="Low complexity" evidence="1">
    <location>
        <begin position="9"/>
        <end position="22"/>
    </location>
</feature>
<evidence type="ECO:0000256" key="1">
    <source>
        <dbReference type="SAM" id="MobiDB-lite"/>
    </source>
</evidence>
<feature type="compositionally biased region" description="Low complexity" evidence="1">
    <location>
        <begin position="275"/>
        <end position="294"/>
    </location>
</feature>
<feature type="region of interest" description="Disordered" evidence="1">
    <location>
        <begin position="265"/>
        <end position="296"/>
    </location>
</feature>
<feature type="transmembrane region" description="Helical" evidence="2">
    <location>
        <begin position="192"/>
        <end position="216"/>
    </location>
</feature>
<reference evidence="3" key="1">
    <citation type="journal article" date="2023" name="Mol. Phylogenet. Evol.">
        <title>Genome-scale phylogeny and comparative genomics of the fungal order Sordariales.</title>
        <authorList>
            <person name="Hensen N."/>
            <person name="Bonometti L."/>
            <person name="Westerberg I."/>
            <person name="Brannstrom I.O."/>
            <person name="Guillou S."/>
            <person name="Cros-Aarteil S."/>
            <person name="Calhoun S."/>
            <person name="Haridas S."/>
            <person name="Kuo A."/>
            <person name="Mondo S."/>
            <person name="Pangilinan J."/>
            <person name="Riley R."/>
            <person name="LaButti K."/>
            <person name="Andreopoulos B."/>
            <person name="Lipzen A."/>
            <person name="Chen C."/>
            <person name="Yan M."/>
            <person name="Daum C."/>
            <person name="Ng V."/>
            <person name="Clum A."/>
            <person name="Steindorff A."/>
            <person name="Ohm R.A."/>
            <person name="Martin F."/>
            <person name="Silar P."/>
            <person name="Natvig D.O."/>
            <person name="Lalanne C."/>
            <person name="Gautier V."/>
            <person name="Ament-Velasquez S.L."/>
            <person name="Kruys A."/>
            <person name="Hutchinson M.I."/>
            <person name="Powell A.J."/>
            <person name="Barry K."/>
            <person name="Miller A.N."/>
            <person name="Grigoriev I.V."/>
            <person name="Debuchy R."/>
            <person name="Gladieux P."/>
            <person name="Hiltunen Thoren M."/>
            <person name="Johannesson H."/>
        </authorList>
    </citation>
    <scope>NUCLEOTIDE SEQUENCE</scope>
    <source>
        <strain evidence="3">CBS 103.79</strain>
    </source>
</reference>
<accession>A0AAN6RR67</accession>
<feature type="compositionally biased region" description="Gly residues" evidence="1">
    <location>
        <begin position="265"/>
        <end position="274"/>
    </location>
</feature>
<proteinExistence type="predicted"/>
<feature type="region of interest" description="Disordered" evidence="1">
    <location>
        <begin position="1"/>
        <end position="32"/>
    </location>
</feature>
<feature type="region of interest" description="Disordered" evidence="1">
    <location>
        <begin position="83"/>
        <end position="102"/>
    </location>
</feature>
<name>A0AAN6RR67_9PEZI</name>
<reference evidence="3" key="2">
    <citation type="submission" date="2023-05" db="EMBL/GenBank/DDBJ databases">
        <authorList>
            <consortium name="Lawrence Berkeley National Laboratory"/>
            <person name="Steindorff A."/>
            <person name="Hensen N."/>
            <person name="Bonometti L."/>
            <person name="Westerberg I."/>
            <person name="Brannstrom I.O."/>
            <person name="Guillou S."/>
            <person name="Cros-Aarteil S."/>
            <person name="Calhoun S."/>
            <person name="Haridas S."/>
            <person name="Kuo A."/>
            <person name="Mondo S."/>
            <person name="Pangilinan J."/>
            <person name="Riley R."/>
            <person name="Labutti K."/>
            <person name="Andreopoulos B."/>
            <person name="Lipzen A."/>
            <person name="Chen C."/>
            <person name="Yanf M."/>
            <person name="Daum C."/>
            <person name="Ng V."/>
            <person name="Clum A."/>
            <person name="Ohm R."/>
            <person name="Martin F."/>
            <person name="Silar P."/>
            <person name="Natvig D."/>
            <person name="Lalanne C."/>
            <person name="Gautier V."/>
            <person name="Ament-Velasquez S.L."/>
            <person name="Kruys A."/>
            <person name="Hutchinson M.I."/>
            <person name="Powell A.J."/>
            <person name="Barry K."/>
            <person name="Miller A.N."/>
            <person name="Grigoriev I.V."/>
            <person name="Debuchy R."/>
            <person name="Gladieux P."/>
            <person name="Thoren M.H."/>
            <person name="Johannesson H."/>
        </authorList>
    </citation>
    <scope>NUCLEOTIDE SEQUENCE</scope>
    <source>
        <strain evidence="3">CBS 103.79</strain>
    </source>
</reference>
<keyword evidence="2" id="KW-1133">Transmembrane helix</keyword>
<dbReference type="EMBL" id="MU855739">
    <property type="protein sequence ID" value="KAK3899794.1"/>
    <property type="molecule type" value="Genomic_DNA"/>
</dbReference>
<evidence type="ECO:0000313" key="3">
    <source>
        <dbReference type="EMBL" id="KAK3899794.1"/>
    </source>
</evidence>
<evidence type="ECO:0000313" key="4">
    <source>
        <dbReference type="Proteomes" id="UP001303889"/>
    </source>
</evidence>
<organism evidence="3 4">
    <name type="scientific">Staphylotrichum tortipilum</name>
    <dbReference type="NCBI Taxonomy" id="2831512"/>
    <lineage>
        <taxon>Eukaryota</taxon>
        <taxon>Fungi</taxon>
        <taxon>Dikarya</taxon>
        <taxon>Ascomycota</taxon>
        <taxon>Pezizomycotina</taxon>
        <taxon>Sordariomycetes</taxon>
        <taxon>Sordariomycetidae</taxon>
        <taxon>Sordariales</taxon>
        <taxon>Chaetomiaceae</taxon>
        <taxon>Staphylotrichum</taxon>
    </lineage>
</organism>
<keyword evidence="2" id="KW-0812">Transmembrane</keyword>
<dbReference type="Proteomes" id="UP001303889">
    <property type="component" value="Unassembled WGS sequence"/>
</dbReference>
<keyword evidence="4" id="KW-1185">Reference proteome</keyword>
<sequence>MTQLPQPPVVTVTPTAPITEPPRTAVPPPAFSNGGDLLAGPCSSASYTLVSDGDLVLYAAFVGCDAGRPQCCPWNVSTEAAPVNPGAGGEGNGTPKGNRRSSGVRGIITLSRGSAVLIWNSGYYKFTRPIAFQTPCFSSLSGSLHASPPPITAGLAANPRDSSVPTSAIVNLAWAMGYNVSGEPTTALSKGAVIGIGVGSGVGVIVVVTVLAFLVIRWRRARKAATGGGGGGGVGQGVSYHEGYHAPGQEMAHVGGFKMVEYGGSGSGGGGSGGQQQWEGGQQELGGRQQQWEGRTLKRKRRLWAAGMRRIVGHEERSSRATRAF</sequence>
<comment type="caution">
    <text evidence="3">The sequence shown here is derived from an EMBL/GenBank/DDBJ whole genome shotgun (WGS) entry which is preliminary data.</text>
</comment>
<protein>
    <submittedName>
        <fullName evidence="3">Uncharacterized protein</fullName>
    </submittedName>
</protein>
<evidence type="ECO:0000256" key="2">
    <source>
        <dbReference type="SAM" id="Phobius"/>
    </source>
</evidence>
<dbReference type="AlphaFoldDB" id="A0AAN6RR67"/>
<keyword evidence="2" id="KW-0472">Membrane</keyword>